<evidence type="ECO:0000313" key="2">
    <source>
        <dbReference type="Proteomes" id="UP001438112"/>
    </source>
</evidence>
<dbReference type="Proteomes" id="UP001438112">
    <property type="component" value="Unassembled WGS sequence"/>
</dbReference>
<proteinExistence type="predicted"/>
<comment type="caution">
    <text evidence="1">The sequence shown here is derived from an EMBL/GenBank/DDBJ whole genome shotgun (WGS) entry which is preliminary data.</text>
</comment>
<dbReference type="EMBL" id="BAABVV010000036">
    <property type="protein sequence ID" value="GAA6114579.1"/>
    <property type="molecule type" value="Genomic_DNA"/>
</dbReference>
<sequence length="46" mass="5387">MKEPTQAPKKEIINMKNTSTINTKEFGKTLTLFCQRDNIIKCLFIR</sequence>
<accession>A0ABP9ZIE1</accession>
<name>A0ABP9ZIE1_9LACO</name>
<gene>
    <name evidence="1" type="ORF">AP20H10_09420</name>
</gene>
<reference evidence="1 2" key="1">
    <citation type="submission" date="2024-03" db="EMBL/GenBank/DDBJ databases">
        <title>Inconsistent identification of Apilactobacillus kunkeei-related strains obtained by well-developed overall genome related indices.</title>
        <authorList>
            <person name="Maeno S."/>
            <person name="Endo A."/>
        </authorList>
    </citation>
    <scope>NUCLEOTIDE SEQUENCE [LARGE SCALE GENOMIC DNA]</scope>
    <source>
        <strain evidence="1 2">20H-10</strain>
    </source>
</reference>
<evidence type="ECO:0000313" key="1">
    <source>
        <dbReference type="EMBL" id="GAA6114579.1"/>
    </source>
</evidence>
<keyword evidence="2" id="KW-1185">Reference proteome</keyword>
<organism evidence="1 2">
    <name type="scientific">Apilactobacillus apinorum</name>
    <dbReference type="NCBI Taxonomy" id="1218495"/>
    <lineage>
        <taxon>Bacteria</taxon>
        <taxon>Bacillati</taxon>
        <taxon>Bacillota</taxon>
        <taxon>Bacilli</taxon>
        <taxon>Lactobacillales</taxon>
        <taxon>Lactobacillaceae</taxon>
        <taxon>Apilactobacillus</taxon>
    </lineage>
</organism>
<protein>
    <submittedName>
        <fullName evidence="1">Uncharacterized protein</fullName>
    </submittedName>
</protein>